<dbReference type="SUPFAM" id="SSF51445">
    <property type="entry name" value="(Trans)glycosidases"/>
    <property type="match status" value="1"/>
</dbReference>
<protein>
    <submittedName>
        <fullName evidence="2">Alpha-amylase</fullName>
    </submittedName>
</protein>
<accession>A0A4Z0W770</accession>
<dbReference type="Pfam" id="PF00128">
    <property type="entry name" value="Alpha-amylase"/>
    <property type="match status" value="1"/>
</dbReference>
<dbReference type="PANTHER" id="PTHR10357:SF219">
    <property type="entry name" value="MALTOSE ALPHA-D-GLUCOSYLTRANSFERASE"/>
    <property type="match status" value="1"/>
</dbReference>
<reference evidence="2 3" key="1">
    <citation type="submission" date="2019-04" db="EMBL/GenBank/DDBJ databases">
        <title>Draft genome sequence data and analysis of a Fermenting Bacterium, Geotoga petraea strain HO-Geo1, isolated from heavy-oil petroleum reservoir in Russia.</title>
        <authorList>
            <person name="Grouzdev D.S."/>
            <person name="Semenova E.M."/>
            <person name="Sokolova D.S."/>
            <person name="Tourova T.P."/>
            <person name="Poltaraus A.B."/>
            <person name="Nazina T.N."/>
        </authorList>
    </citation>
    <scope>NUCLEOTIDE SEQUENCE [LARGE SCALE GENOMIC DNA]</scope>
    <source>
        <strain evidence="2 3">HO-Geo1</strain>
    </source>
</reference>
<dbReference type="AlphaFoldDB" id="A0A4Z0W770"/>
<sequence length="531" mass="63726">MKRIEELWKKVYGDNESKKMDDLMKLLDEKKKKNKYFQKDKKWLEKGIIYSLYVDHFSRDLKGLKEKIPYLKDLGVKTIWLLPILESPMQDQGFDISDYYKVRSDLGTNEEFYELIDLIHENGMKIIFDIAVNHTSVEHEYFKKSRSSKVNPYRDWYIWNKDNKKYNSTRILFKGMMDSNWEYDEKTGEYYFHRFYEIQPDLNYKNPDVLIEMINILSFWKLRGIDGFRMDAAPFLWKEEGTNSENLEKTHLILKIFREALDYISEGTTLIAEANQPPKDVVEYFGQGDECHAAYHFPLMPKVYLAIAENKPEYIIQTLSEKNTPKIPDNCQWLVFLRCHDELTLEFVTEEERKKMLNYFLHDKRWSFREGEGISGRLMNLFKGDIRKILLAYSSMFSIRGTFINYYGDEIGMENNDDYYKRMKEITGYSDSRYFNRGPFDWELLEEIKSGKETDKLNLHKKIKEMIKTKNENEELFNQEAQLLIDDGILVSKRYKNGKKLLIYNNFNDKEKIIEDIHLEPYSYEWILKEE</sequence>
<dbReference type="InterPro" id="IPR006047">
    <property type="entry name" value="GH13_cat_dom"/>
</dbReference>
<proteinExistence type="predicted"/>
<evidence type="ECO:0000313" key="2">
    <source>
        <dbReference type="EMBL" id="TGG89235.1"/>
    </source>
</evidence>
<dbReference type="OrthoDB" id="9805159at2"/>
<organism evidence="2 3">
    <name type="scientific">Geotoga petraea</name>
    <dbReference type="NCBI Taxonomy" id="28234"/>
    <lineage>
        <taxon>Bacteria</taxon>
        <taxon>Thermotogati</taxon>
        <taxon>Thermotogota</taxon>
        <taxon>Thermotogae</taxon>
        <taxon>Petrotogales</taxon>
        <taxon>Petrotogaceae</taxon>
        <taxon>Geotoga</taxon>
    </lineage>
</organism>
<evidence type="ECO:0000259" key="1">
    <source>
        <dbReference type="SMART" id="SM00642"/>
    </source>
</evidence>
<dbReference type="RefSeq" id="WP_135402615.1">
    <property type="nucleotide sequence ID" value="NZ_SRME01000001.1"/>
</dbReference>
<dbReference type="Proteomes" id="UP000297288">
    <property type="component" value="Unassembled WGS sequence"/>
</dbReference>
<dbReference type="Gene3D" id="3.90.400.10">
    <property type="entry name" value="Oligo-1,6-glucosidase, Domain 2"/>
    <property type="match status" value="1"/>
</dbReference>
<gene>
    <name evidence="2" type="ORF">E4650_03340</name>
</gene>
<dbReference type="PANTHER" id="PTHR10357">
    <property type="entry name" value="ALPHA-AMYLASE FAMILY MEMBER"/>
    <property type="match status" value="1"/>
</dbReference>
<dbReference type="Gene3D" id="3.20.20.80">
    <property type="entry name" value="Glycosidases"/>
    <property type="match status" value="3"/>
</dbReference>
<dbReference type="SMART" id="SM00642">
    <property type="entry name" value="Aamy"/>
    <property type="match status" value="1"/>
</dbReference>
<dbReference type="InterPro" id="IPR017853">
    <property type="entry name" value="GH"/>
</dbReference>
<dbReference type="InterPro" id="IPR045857">
    <property type="entry name" value="O16G_dom_2"/>
</dbReference>
<evidence type="ECO:0000313" key="3">
    <source>
        <dbReference type="Proteomes" id="UP000297288"/>
    </source>
</evidence>
<comment type="caution">
    <text evidence="2">The sequence shown here is derived from an EMBL/GenBank/DDBJ whole genome shotgun (WGS) entry which is preliminary data.</text>
</comment>
<name>A0A4Z0W770_9BACT</name>
<dbReference type="EMBL" id="SRME01000001">
    <property type="protein sequence ID" value="TGG89235.1"/>
    <property type="molecule type" value="Genomic_DNA"/>
</dbReference>
<feature type="domain" description="Glycosyl hydrolase family 13 catalytic" evidence="1">
    <location>
        <begin position="51"/>
        <end position="470"/>
    </location>
</feature>
<dbReference type="GO" id="GO:0005975">
    <property type="term" value="P:carbohydrate metabolic process"/>
    <property type="evidence" value="ECO:0007669"/>
    <property type="project" value="InterPro"/>
</dbReference>